<reference evidence="1 2" key="1">
    <citation type="journal article" date="2024" name="Nat. Commun.">
        <title>Phylogenomics reveals the evolutionary origins of lichenization in chlorophyte algae.</title>
        <authorList>
            <person name="Puginier C."/>
            <person name="Libourel C."/>
            <person name="Otte J."/>
            <person name="Skaloud P."/>
            <person name="Haon M."/>
            <person name="Grisel S."/>
            <person name="Petersen M."/>
            <person name="Berrin J.G."/>
            <person name="Delaux P.M."/>
            <person name="Dal Grande F."/>
            <person name="Keller J."/>
        </authorList>
    </citation>
    <scope>NUCLEOTIDE SEQUENCE [LARGE SCALE GENOMIC DNA]</scope>
    <source>
        <strain evidence="1 2">SAG 2145</strain>
    </source>
</reference>
<evidence type="ECO:0000313" key="2">
    <source>
        <dbReference type="Proteomes" id="UP001438707"/>
    </source>
</evidence>
<protein>
    <submittedName>
        <fullName evidence="1">Uncharacterized protein</fullName>
    </submittedName>
</protein>
<dbReference type="Proteomes" id="UP001438707">
    <property type="component" value="Unassembled WGS sequence"/>
</dbReference>
<evidence type="ECO:0000313" key="1">
    <source>
        <dbReference type="EMBL" id="KAK9844732.1"/>
    </source>
</evidence>
<organism evidence="1 2">
    <name type="scientific">Apatococcus lobatus</name>
    <dbReference type="NCBI Taxonomy" id="904363"/>
    <lineage>
        <taxon>Eukaryota</taxon>
        <taxon>Viridiplantae</taxon>
        <taxon>Chlorophyta</taxon>
        <taxon>core chlorophytes</taxon>
        <taxon>Trebouxiophyceae</taxon>
        <taxon>Chlorellales</taxon>
        <taxon>Chlorellaceae</taxon>
        <taxon>Apatococcus</taxon>
    </lineage>
</organism>
<name>A0AAW1SFW4_9CHLO</name>
<accession>A0AAW1SFW4</accession>
<sequence>MEIFDGLAGDFSGHVVRTVVGPPRRVSAIDVVKTVTNNSQYRRTWKDLLSAYPEVGVHTTYFKFPGQGQRQTPVVDARGIVLIVNLLPGERAAKFRAAGADVLVRYLGGDLSLVDEIRGIRRAQEALPAHDPARIFGEAVEARQQIPFSYEQAVELRDVARAIVATREGVEAASAAVRDFPFAGYREYLALRKEEVDLNERSAGIRERDAATGEREVRTKELDAAVEDRREAKRARVAREGTRGSDGAGDTVSVPEILCKLCAGLADGAAIVRRFHEQRMGQRAYREFKGDCVPGGSRPLRYQKEAEPGMRAVISDWLGLNEGGPSTGGIHRYFQPVAPPAQEEGPDLYD</sequence>
<keyword evidence="2" id="KW-1185">Reference proteome</keyword>
<proteinExistence type="predicted"/>
<dbReference type="EMBL" id="JALJOS010000001">
    <property type="protein sequence ID" value="KAK9844732.1"/>
    <property type="molecule type" value="Genomic_DNA"/>
</dbReference>
<comment type="caution">
    <text evidence="1">The sequence shown here is derived from an EMBL/GenBank/DDBJ whole genome shotgun (WGS) entry which is preliminary data.</text>
</comment>
<gene>
    <name evidence="1" type="ORF">WJX74_006124</name>
</gene>
<dbReference type="AlphaFoldDB" id="A0AAW1SFW4"/>